<dbReference type="AlphaFoldDB" id="A0A8H6RHV5"/>
<dbReference type="PANTHER" id="PTHR31490:SF35">
    <property type="entry name" value="ENDO-1,4-BETA-XYLANASE"/>
    <property type="match status" value="1"/>
</dbReference>
<evidence type="ECO:0000256" key="3">
    <source>
        <dbReference type="ARBA" id="ARBA00004851"/>
    </source>
</evidence>
<evidence type="ECO:0000313" key="13">
    <source>
        <dbReference type="EMBL" id="KAF7192105.1"/>
    </source>
</evidence>
<dbReference type="GO" id="GO:0031176">
    <property type="term" value="F:endo-1,4-beta-xylanase activity"/>
    <property type="evidence" value="ECO:0007669"/>
    <property type="project" value="UniProtKB-EC"/>
</dbReference>
<evidence type="ECO:0000256" key="1">
    <source>
        <dbReference type="ARBA" id="ARBA00000681"/>
    </source>
</evidence>
<dbReference type="SMART" id="SM00633">
    <property type="entry name" value="Glyco_10"/>
    <property type="match status" value="1"/>
</dbReference>
<organism evidence="13 14">
    <name type="scientific">Pseudocercospora fuligena</name>
    <dbReference type="NCBI Taxonomy" id="685502"/>
    <lineage>
        <taxon>Eukaryota</taxon>
        <taxon>Fungi</taxon>
        <taxon>Dikarya</taxon>
        <taxon>Ascomycota</taxon>
        <taxon>Pezizomycotina</taxon>
        <taxon>Dothideomycetes</taxon>
        <taxon>Dothideomycetidae</taxon>
        <taxon>Mycosphaerellales</taxon>
        <taxon>Mycosphaerellaceae</taxon>
        <taxon>Pseudocercospora</taxon>
    </lineage>
</organism>
<keyword evidence="14" id="KW-1185">Reference proteome</keyword>
<evidence type="ECO:0000259" key="12">
    <source>
        <dbReference type="PROSITE" id="PS51760"/>
    </source>
</evidence>
<sequence>MHFSTLLASVLSLGAFSTASPASYGSTTGLAQTMGQNGRSFIGTALTLRSPNDTSEQAIIGNKADFNSITPENAMKWESTEPARGQYTFSQADAHANWAVQHGYQLHCHTLVSSGNFDNATLIAIMKSHIDALAGRYKGKCTRWDVVNEALNENGTYRDSVFYNTIGEAYIPLAFKFAKQADPKARLFYNDYNLEYAGDKWLGAQRIVKLVKQYGVKIDGVGLQAHLSSEATKTSPGAAPDQATLEKVLKGLTALGVDVAYTEVDVRMNTPSTPAKLQTQADTYQRIAASCMAVKRCVGMTTWGVSDKYSWIPSTFPGEGAALMWDENYQKKPAYGGFLNGIQSGKGRRAVIVGSDPKVQEADLE</sequence>
<dbReference type="GO" id="GO:0005576">
    <property type="term" value="C:extracellular region"/>
    <property type="evidence" value="ECO:0007669"/>
    <property type="project" value="UniProtKB-SubCell"/>
</dbReference>
<evidence type="ECO:0000256" key="9">
    <source>
        <dbReference type="ARBA" id="ARBA00023326"/>
    </source>
</evidence>
<keyword evidence="6 13" id="KW-0858">Xylan degradation</keyword>
<dbReference type="OrthoDB" id="3055998at2759"/>
<evidence type="ECO:0000256" key="4">
    <source>
        <dbReference type="ARBA" id="ARBA00007495"/>
    </source>
</evidence>
<gene>
    <name evidence="13" type="ORF">HII31_06491</name>
</gene>
<name>A0A8H6RHV5_9PEZI</name>
<dbReference type="GO" id="GO:0045493">
    <property type="term" value="P:xylan catabolic process"/>
    <property type="evidence" value="ECO:0007669"/>
    <property type="project" value="UniProtKB-KW"/>
</dbReference>
<evidence type="ECO:0000256" key="2">
    <source>
        <dbReference type="ARBA" id="ARBA00004613"/>
    </source>
</evidence>
<comment type="pathway">
    <text evidence="3">Glycan degradation; xylan degradation.</text>
</comment>
<dbReference type="PRINTS" id="PR00134">
    <property type="entry name" value="GLHYDRLASE10"/>
</dbReference>
<keyword evidence="8 10" id="KW-0119">Carbohydrate metabolism</keyword>
<evidence type="ECO:0000256" key="7">
    <source>
        <dbReference type="ARBA" id="ARBA00022801"/>
    </source>
</evidence>
<dbReference type="InterPro" id="IPR017853">
    <property type="entry name" value="GH"/>
</dbReference>
<dbReference type="InterPro" id="IPR044846">
    <property type="entry name" value="GH10"/>
</dbReference>
<keyword evidence="11" id="KW-0732">Signal</keyword>
<dbReference type="InterPro" id="IPR001000">
    <property type="entry name" value="GH10_dom"/>
</dbReference>
<comment type="catalytic activity">
    <reaction evidence="1 10">
        <text>Endohydrolysis of (1-&gt;4)-beta-D-xylosidic linkages in xylans.</text>
        <dbReference type="EC" id="3.2.1.8"/>
    </reaction>
</comment>
<reference evidence="13" key="1">
    <citation type="submission" date="2020-04" db="EMBL/GenBank/DDBJ databases">
        <title>Draft genome resource of the tomato pathogen Pseudocercospora fuligena.</title>
        <authorList>
            <person name="Zaccaron A."/>
        </authorList>
    </citation>
    <scope>NUCLEOTIDE SEQUENCE</scope>
    <source>
        <strain evidence="13">PF001</strain>
    </source>
</reference>
<comment type="caution">
    <text evidence="13">The sequence shown here is derived from an EMBL/GenBank/DDBJ whole genome shotgun (WGS) entry which is preliminary data.</text>
</comment>
<evidence type="ECO:0000256" key="8">
    <source>
        <dbReference type="ARBA" id="ARBA00023277"/>
    </source>
</evidence>
<protein>
    <recommendedName>
        <fullName evidence="10">Beta-xylanase</fullName>
        <ecNumber evidence="10">3.2.1.8</ecNumber>
    </recommendedName>
</protein>
<dbReference type="Pfam" id="PF00331">
    <property type="entry name" value="Glyco_hydro_10"/>
    <property type="match status" value="1"/>
</dbReference>
<evidence type="ECO:0000313" key="14">
    <source>
        <dbReference type="Proteomes" id="UP000660729"/>
    </source>
</evidence>
<comment type="subcellular location">
    <subcellularLocation>
        <location evidence="2">Secreted</location>
    </subcellularLocation>
</comment>
<dbReference type="EMBL" id="JABCIY010000150">
    <property type="protein sequence ID" value="KAF7192105.1"/>
    <property type="molecule type" value="Genomic_DNA"/>
</dbReference>
<keyword evidence="10 13" id="KW-0326">Glycosidase</keyword>
<feature type="domain" description="GH10" evidence="12">
    <location>
        <begin position="24"/>
        <end position="341"/>
    </location>
</feature>
<evidence type="ECO:0000256" key="6">
    <source>
        <dbReference type="ARBA" id="ARBA00022651"/>
    </source>
</evidence>
<dbReference type="Gene3D" id="3.20.20.80">
    <property type="entry name" value="Glycosidases"/>
    <property type="match status" value="1"/>
</dbReference>
<dbReference type="SUPFAM" id="SSF51445">
    <property type="entry name" value="(Trans)glycosidases"/>
    <property type="match status" value="1"/>
</dbReference>
<dbReference type="Proteomes" id="UP000660729">
    <property type="component" value="Unassembled WGS sequence"/>
</dbReference>
<keyword evidence="5" id="KW-0964">Secreted</keyword>
<evidence type="ECO:0000256" key="10">
    <source>
        <dbReference type="RuleBase" id="RU361174"/>
    </source>
</evidence>
<evidence type="ECO:0000256" key="11">
    <source>
        <dbReference type="SAM" id="SignalP"/>
    </source>
</evidence>
<dbReference type="PANTHER" id="PTHR31490">
    <property type="entry name" value="GLYCOSYL HYDROLASE"/>
    <property type="match status" value="1"/>
</dbReference>
<comment type="similarity">
    <text evidence="4 10">Belongs to the glycosyl hydrolase 10 (cellulase F) family.</text>
</comment>
<feature type="signal peptide" evidence="11">
    <location>
        <begin position="1"/>
        <end position="19"/>
    </location>
</feature>
<keyword evidence="9 10" id="KW-0624">Polysaccharide degradation</keyword>
<keyword evidence="7 10" id="KW-0378">Hydrolase</keyword>
<feature type="chain" id="PRO_5034979982" description="Beta-xylanase" evidence="11">
    <location>
        <begin position="20"/>
        <end position="365"/>
    </location>
</feature>
<accession>A0A8H6RHV5</accession>
<dbReference type="PROSITE" id="PS51760">
    <property type="entry name" value="GH10_2"/>
    <property type="match status" value="1"/>
</dbReference>
<proteinExistence type="inferred from homology"/>
<dbReference type="EC" id="3.2.1.8" evidence="10"/>
<evidence type="ECO:0000256" key="5">
    <source>
        <dbReference type="ARBA" id="ARBA00022525"/>
    </source>
</evidence>